<dbReference type="EMBL" id="JAEUBD010000763">
    <property type="protein sequence ID" value="KAH3672506.1"/>
    <property type="molecule type" value="Genomic_DNA"/>
</dbReference>
<feature type="compositionally biased region" description="Polar residues" evidence="1">
    <location>
        <begin position="1"/>
        <end position="27"/>
    </location>
</feature>
<feature type="region of interest" description="Disordered" evidence="1">
    <location>
        <begin position="1"/>
        <end position="117"/>
    </location>
</feature>
<evidence type="ECO:0000256" key="1">
    <source>
        <dbReference type="SAM" id="MobiDB-lite"/>
    </source>
</evidence>
<gene>
    <name evidence="2" type="ORF">OGATHE_002347</name>
</gene>
<feature type="region of interest" description="Disordered" evidence="1">
    <location>
        <begin position="205"/>
        <end position="319"/>
    </location>
</feature>
<dbReference type="AlphaFoldDB" id="A0A1B7SD56"/>
<comment type="caution">
    <text evidence="2">The sequence shown here is derived from an EMBL/GenBank/DDBJ whole genome shotgun (WGS) entry which is preliminary data.</text>
</comment>
<sequence length="438" mass="47841">MSFEQRFSSQSDQNHQIATSGQNTSPASRPMTASGGSTANGYHYNVPSRRSSLSTAPYTIPVKSSTNMPPGSQRLSSSFSGTTGPYSISPGNLGSSPHTGGPIHSHLHQQQPQQSHLGTSVPMLSREFVVRRISEGETGRLKEELKCEACGKGYKHISSLAKHLWEHTPEWNMTKKLLISKHQQVQLLEAASILCSMTENGSEIGGFRSRSQSLSTPSPVYTQPTSYPQSNQRPQQSQYAPHTKLPANSPPLQSLSSINNISNFREHPTKETNGPIKIEKEPPISPSPDTQIENNTSNSPLSIEEHGEGTPTNLSLTAPNSNSCLHSNLSQSLIGITAKTPVYTTTLRKNSLSQYPPSSLSTSVSSTPRKNILCQKSSRSDEADTQYGKDGLMAPKVEESTSFSGESENEDEDNHYGKEFVPRENREEDEKIFGDLED</sequence>
<feature type="compositionally biased region" description="Low complexity" evidence="1">
    <location>
        <begin position="108"/>
        <end position="117"/>
    </location>
</feature>
<reference evidence="2" key="1">
    <citation type="journal article" date="2021" name="Open Biol.">
        <title>Shared evolutionary footprints suggest mitochondrial oxidative damage underlies multiple complex I losses in fungi.</title>
        <authorList>
            <person name="Schikora-Tamarit M.A."/>
            <person name="Marcet-Houben M."/>
            <person name="Nosek J."/>
            <person name="Gabaldon T."/>
        </authorList>
    </citation>
    <scope>NUCLEOTIDE SEQUENCE</scope>
    <source>
        <strain evidence="2">NCAIM Y.01608</strain>
    </source>
</reference>
<accession>A0A1B7SD56</accession>
<dbReference type="RefSeq" id="XP_018209382.1">
    <property type="nucleotide sequence ID" value="XM_018356374.1"/>
</dbReference>
<dbReference type="PROSITE" id="PS50157">
    <property type="entry name" value="ZINC_FINGER_C2H2_2"/>
    <property type="match status" value="1"/>
</dbReference>
<organism evidence="2 3">
    <name type="scientific">Ogataea polymorpha</name>
    <dbReference type="NCBI Taxonomy" id="460523"/>
    <lineage>
        <taxon>Eukaryota</taxon>
        <taxon>Fungi</taxon>
        <taxon>Dikarya</taxon>
        <taxon>Ascomycota</taxon>
        <taxon>Saccharomycotina</taxon>
        <taxon>Pichiomycetes</taxon>
        <taxon>Pichiales</taxon>
        <taxon>Pichiaceae</taxon>
        <taxon>Ogataea</taxon>
    </lineage>
</organism>
<proteinExistence type="predicted"/>
<feature type="compositionally biased region" description="Basic and acidic residues" evidence="1">
    <location>
        <begin position="414"/>
        <end position="438"/>
    </location>
</feature>
<feature type="compositionally biased region" description="Polar residues" evidence="1">
    <location>
        <begin position="209"/>
        <end position="240"/>
    </location>
</feature>
<feature type="compositionally biased region" description="Polar residues" evidence="1">
    <location>
        <begin position="48"/>
        <end position="98"/>
    </location>
</feature>
<feature type="compositionally biased region" description="Polar residues" evidence="1">
    <location>
        <begin position="310"/>
        <end position="319"/>
    </location>
</feature>
<feature type="region of interest" description="Disordered" evidence="1">
    <location>
        <begin position="350"/>
        <end position="438"/>
    </location>
</feature>
<dbReference type="PROSITE" id="PS00028">
    <property type="entry name" value="ZINC_FINGER_C2H2_1"/>
    <property type="match status" value="1"/>
</dbReference>
<dbReference type="Proteomes" id="UP000788993">
    <property type="component" value="Unassembled WGS sequence"/>
</dbReference>
<keyword evidence="3" id="KW-1185">Reference proteome</keyword>
<protein>
    <submittedName>
        <fullName evidence="2">Uncharacterized protein</fullName>
    </submittedName>
</protein>
<evidence type="ECO:0000313" key="2">
    <source>
        <dbReference type="EMBL" id="KAH3672506.1"/>
    </source>
</evidence>
<dbReference type="InterPro" id="IPR013087">
    <property type="entry name" value="Znf_C2H2_type"/>
</dbReference>
<feature type="compositionally biased region" description="Polar residues" evidence="1">
    <location>
        <begin position="289"/>
        <end position="301"/>
    </location>
</feature>
<reference evidence="2" key="2">
    <citation type="submission" date="2021-01" db="EMBL/GenBank/DDBJ databases">
        <authorList>
            <person name="Schikora-Tamarit M.A."/>
        </authorList>
    </citation>
    <scope>NUCLEOTIDE SEQUENCE</scope>
    <source>
        <strain evidence="2">NCAIM Y.01608</strain>
    </source>
</reference>
<evidence type="ECO:0000313" key="3">
    <source>
        <dbReference type="Proteomes" id="UP000788993"/>
    </source>
</evidence>
<name>A0A1B7SD56_9ASCO</name>
<feature type="compositionally biased region" description="Low complexity" evidence="1">
    <location>
        <begin position="351"/>
        <end position="368"/>
    </location>
</feature>